<reference evidence="7" key="1">
    <citation type="journal article" date="2019" name="Int. J. Syst. Evol. Microbiol.">
        <title>The Global Catalogue of Microorganisms (GCM) 10K type strain sequencing project: providing services to taxonomists for standard genome sequencing and annotation.</title>
        <authorList>
            <consortium name="The Broad Institute Genomics Platform"/>
            <consortium name="The Broad Institute Genome Sequencing Center for Infectious Disease"/>
            <person name="Wu L."/>
            <person name="Ma J."/>
        </authorList>
    </citation>
    <scope>NUCLEOTIDE SEQUENCE [LARGE SCALE GENOMIC DNA]</scope>
    <source>
        <strain evidence="7">IBRC-M 10813</strain>
    </source>
</reference>
<keyword evidence="7" id="KW-1185">Reference proteome</keyword>
<dbReference type="InterPro" id="IPR027417">
    <property type="entry name" value="P-loop_NTPase"/>
</dbReference>
<keyword evidence="1" id="KW-0547">Nucleotide-binding</keyword>
<comment type="caution">
    <text evidence="6">The sequence shown here is derived from an EMBL/GenBank/DDBJ whole genome shotgun (WGS) entry which is preliminary data.</text>
</comment>
<accession>A0ABV8JF72</accession>
<feature type="domain" description="Helicase C-terminal" evidence="5">
    <location>
        <begin position="400"/>
        <end position="558"/>
    </location>
</feature>
<keyword evidence="3" id="KW-0238">DNA-binding</keyword>
<evidence type="ECO:0000259" key="4">
    <source>
        <dbReference type="PROSITE" id="PS51192"/>
    </source>
</evidence>
<keyword evidence="6" id="KW-0347">Helicase</keyword>
<feature type="domain" description="Helicase ATP-binding" evidence="4">
    <location>
        <begin position="216"/>
        <end position="368"/>
    </location>
</feature>
<dbReference type="InterPro" id="IPR001650">
    <property type="entry name" value="Helicase_C-like"/>
</dbReference>
<keyword evidence="2" id="KW-0067">ATP-binding</keyword>
<dbReference type="Pfam" id="PF04851">
    <property type="entry name" value="ResIII"/>
    <property type="match status" value="1"/>
</dbReference>
<dbReference type="Proteomes" id="UP001595843">
    <property type="component" value="Unassembled WGS sequence"/>
</dbReference>
<dbReference type="EMBL" id="JBHSAP010000015">
    <property type="protein sequence ID" value="MFC4077416.1"/>
    <property type="molecule type" value="Genomic_DNA"/>
</dbReference>
<sequence length="559" mass="62665">MDITRYRVKGEPWVTPDPQTDRFFWGMAGWEMEDLLQFSSIGQAYTTVEGSMYRLREKVKFPKEAAEAPEWTIRDQQACILHGLIGGRSLLWIEVQRLLRARGADWQEGEVAASLQWLQLTGRVKIVPGVEVPRAVSRWRCNRCGGGPSGIRSVQCARCGGACAVCESCAVLGASRACLPLIQALPIPQSQQAAIPTLRSPRLSPAQSDAAAGCLRWLDSSEEELLIWAVTGSGKTEMLFPSVRNVLEKGGNVLWTASRRDLVRELTTRLKKAFPDTPHVTLHGESEETWCDGRLFVATVQQAYRFYRRFSLVIVDEADAWPLSEDYRLQASLKRACTPEGKRVHVTATPPASWRRRVKKGHLPTVTLPARYHGNPLPVPRLTRVPGLWRKIERGRPLPVLEAFLEQARSTGGQVLLFIPRTGDSSRVIQWLKERLSPSLIRKCAAVSGRMEERTRLVEEFRRGERWLLLTTTILERGITVSRCHVGVLGADHPVFDTASLVQIAGRVGRSSDYMEGEVCFLARMRTEAQETAVRQIRSLNRLAGEQGYLKDQPGEGAW</sequence>
<name>A0ABV8JF72_9BACL</name>
<dbReference type="InterPro" id="IPR014001">
    <property type="entry name" value="Helicase_ATP-bd"/>
</dbReference>
<keyword evidence="6" id="KW-0378">Hydrolase</keyword>
<dbReference type="GO" id="GO:0004386">
    <property type="term" value="F:helicase activity"/>
    <property type="evidence" value="ECO:0007669"/>
    <property type="project" value="UniProtKB-KW"/>
</dbReference>
<dbReference type="SMART" id="SM00490">
    <property type="entry name" value="HELICc"/>
    <property type="match status" value="1"/>
</dbReference>
<dbReference type="PROSITE" id="PS51192">
    <property type="entry name" value="HELICASE_ATP_BIND_1"/>
    <property type="match status" value="1"/>
</dbReference>
<dbReference type="PANTHER" id="PTHR30580:SF1">
    <property type="entry name" value="COMF OPERON PROTEIN 1"/>
    <property type="match status" value="1"/>
</dbReference>
<proteinExistence type="predicted"/>
<organism evidence="6 7">
    <name type="scientific">Salinithrix halophila</name>
    <dbReference type="NCBI Taxonomy" id="1485204"/>
    <lineage>
        <taxon>Bacteria</taxon>
        <taxon>Bacillati</taxon>
        <taxon>Bacillota</taxon>
        <taxon>Bacilli</taxon>
        <taxon>Bacillales</taxon>
        <taxon>Thermoactinomycetaceae</taxon>
        <taxon>Salinithrix</taxon>
    </lineage>
</organism>
<dbReference type="Pfam" id="PF00271">
    <property type="entry name" value="Helicase_C"/>
    <property type="match status" value="1"/>
</dbReference>
<dbReference type="RefSeq" id="WP_380705235.1">
    <property type="nucleotide sequence ID" value="NZ_JBHSAP010000015.1"/>
</dbReference>
<dbReference type="PROSITE" id="PS51194">
    <property type="entry name" value="HELICASE_CTER"/>
    <property type="match status" value="1"/>
</dbReference>
<dbReference type="InterPro" id="IPR006935">
    <property type="entry name" value="Helicase/UvrB_N"/>
</dbReference>
<gene>
    <name evidence="6" type="ORF">ACFOUO_11455</name>
</gene>
<dbReference type="SUPFAM" id="SSF52540">
    <property type="entry name" value="P-loop containing nucleoside triphosphate hydrolases"/>
    <property type="match status" value="1"/>
</dbReference>
<evidence type="ECO:0000313" key="7">
    <source>
        <dbReference type="Proteomes" id="UP001595843"/>
    </source>
</evidence>
<dbReference type="Gene3D" id="3.40.50.300">
    <property type="entry name" value="P-loop containing nucleotide triphosphate hydrolases"/>
    <property type="match status" value="2"/>
</dbReference>
<evidence type="ECO:0000313" key="6">
    <source>
        <dbReference type="EMBL" id="MFC4077416.1"/>
    </source>
</evidence>
<dbReference type="PANTHER" id="PTHR30580">
    <property type="entry name" value="PRIMOSOMAL PROTEIN N"/>
    <property type="match status" value="1"/>
</dbReference>
<protein>
    <submittedName>
        <fullName evidence="6">Helicase-related protein</fullName>
    </submittedName>
</protein>
<evidence type="ECO:0000256" key="3">
    <source>
        <dbReference type="ARBA" id="ARBA00023125"/>
    </source>
</evidence>
<dbReference type="SMART" id="SM00487">
    <property type="entry name" value="DEXDc"/>
    <property type="match status" value="1"/>
</dbReference>
<evidence type="ECO:0000256" key="2">
    <source>
        <dbReference type="ARBA" id="ARBA00022840"/>
    </source>
</evidence>
<evidence type="ECO:0000256" key="1">
    <source>
        <dbReference type="ARBA" id="ARBA00022741"/>
    </source>
</evidence>
<evidence type="ECO:0000259" key="5">
    <source>
        <dbReference type="PROSITE" id="PS51194"/>
    </source>
</evidence>